<keyword evidence="7" id="KW-0732">Signal</keyword>
<dbReference type="SUPFAM" id="SSF55486">
    <property type="entry name" value="Metalloproteases ('zincins'), catalytic domain"/>
    <property type="match status" value="1"/>
</dbReference>
<dbReference type="InterPro" id="IPR042088">
    <property type="entry name" value="OligoPept_F_C"/>
</dbReference>
<dbReference type="AlphaFoldDB" id="A0A4R2ED84"/>
<keyword evidence="2 6" id="KW-0479">Metal-binding</keyword>
<evidence type="ECO:0000313" key="10">
    <source>
        <dbReference type="EMBL" id="TCN66403.1"/>
    </source>
</evidence>
<comment type="similarity">
    <text evidence="6">Belongs to the peptidase M3B family.</text>
</comment>
<evidence type="ECO:0000256" key="6">
    <source>
        <dbReference type="RuleBase" id="RU368091"/>
    </source>
</evidence>
<evidence type="ECO:0000259" key="9">
    <source>
        <dbReference type="Pfam" id="PF08439"/>
    </source>
</evidence>
<dbReference type="EC" id="3.4.24.-" evidence="6"/>
<comment type="function">
    <text evidence="6">Has oligopeptidase activity and degrades a variety of small bioactive peptides.</text>
</comment>
<evidence type="ECO:0000313" key="11">
    <source>
        <dbReference type="Proteomes" id="UP000294830"/>
    </source>
</evidence>
<feature type="domain" description="Peptidase M3A/M3B catalytic" evidence="8">
    <location>
        <begin position="224"/>
        <end position="605"/>
    </location>
</feature>
<keyword evidence="1 6" id="KW-0645">Protease</keyword>
<evidence type="ECO:0000259" key="8">
    <source>
        <dbReference type="Pfam" id="PF01432"/>
    </source>
</evidence>
<keyword evidence="11" id="KW-1185">Reference proteome</keyword>
<evidence type="ECO:0000256" key="5">
    <source>
        <dbReference type="ARBA" id="ARBA00023049"/>
    </source>
</evidence>
<organism evidence="10 11">
    <name type="scientific">Acetobacteroides hydrogenigenes</name>
    <dbReference type="NCBI Taxonomy" id="979970"/>
    <lineage>
        <taxon>Bacteria</taxon>
        <taxon>Pseudomonadati</taxon>
        <taxon>Bacteroidota</taxon>
        <taxon>Bacteroidia</taxon>
        <taxon>Bacteroidales</taxon>
        <taxon>Rikenellaceae</taxon>
        <taxon>Acetobacteroides</taxon>
    </lineage>
</organism>
<dbReference type="InterPro" id="IPR004438">
    <property type="entry name" value="Peptidase_M3B"/>
</dbReference>
<evidence type="ECO:0000256" key="1">
    <source>
        <dbReference type="ARBA" id="ARBA00022670"/>
    </source>
</evidence>
<feature type="signal peptide" evidence="7">
    <location>
        <begin position="1"/>
        <end position="24"/>
    </location>
</feature>
<dbReference type="Pfam" id="PF01432">
    <property type="entry name" value="Peptidase_M3"/>
    <property type="match status" value="1"/>
</dbReference>
<proteinExistence type="inferred from homology"/>
<keyword evidence="3 6" id="KW-0378">Hydrolase</keyword>
<dbReference type="PANTHER" id="PTHR11804">
    <property type="entry name" value="PROTEASE M3 THIMET OLIGOPEPTIDASE-RELATED"/>
    <property type="match status" value="1"/>
</dbReference>
<reference evidence="10 11" key="1">
    <citation type="submission" date="2019-03" db="EMBL/GenBank/DDBJ databases">
        <title>Genomic Encyclopedia of Archaeal and Bacterial Type Strains, Phase II (KMG-II): from individual species to whole genera.</title>
        <authorList>
            <person name="Goeker M."/>
        </authorList>
    </citation>
    <scope>NUCLEOTIDE SEQUENCE [LARGE SCALE GENOMIC DNA]</scope>
    <source>
        <strain evidence="10 11">RL-C</strain>
    </source>
</reference>
<accession>A0A4R2ED84</accession>
<dbReference type="EMBL" id="SLWB01000009">
    <property type="protein sequence ID" value="TCN66403.1"/>
    <property type="molecule type" value="Genomic_DNA"/>
</dbReference>
<keyword evidence="4 6" id="KW-0862">Zinc</keyword>
<dbReference type="GO" id="GO:0006508">
    <property type="term" value="P:proteolysis"/>
    <property type="evidence" value="ECO:0007669"/>
    <property type="project" value="UniProtKB-KW"/>
</dbReference>
<dbReference type="Gene3D" id="1.10.1370.20">
    <property type="entry name" value="Oligoendopeptidase f, C-terminal domain"/>
    <property type="match status" value="1"/>
</dbReference>
<comment type="caution">
    <text evidence="10">The sequence shown here is derived from an EMBL/GenBank/DDBJ whole genome shotgun (WGS) entry which is preliminary data.</text>
</comment>
<evidence type="ECO:0000256" key="2">
    <source>
        <dbReference type="ARBA" id="ARBA00022723"/>
    </source>
</evidence>
<gene>
    <name evidence="10" type="ORF">CLV25_10932</name>
</gene>
<dbReference type="Pfam" id="PF08439">
    <property type="entry name" value="Peptidase_M3_N"/>
    <property type="match status" value="1"/>
</dbReference>
<protein>
    <recommendedName>
        <fullName evidence="6">Oligopeptidase F</fullName>
        <ecNumber evidence="6">3.4.24.-</ecNumber>
    </recommendedName>
</protein>
<feature type="domain" description="Oligopeptidase F N-terminal" evidence="9">
    <location>
        <begin position="133"/>
        <end position="202"/>
    </location>
</feature>
<keyword evidence="5 6" id="KW-0482">Metalloprotease</keyword>
<dbReference type="Proteomes" id="UP000294830">
    <property type="component" value="Unassembled WGS sequence"/>
</dbReference>
<name>A0A4R2ED84_9BACT</name>
<dbReference type="RefSeq" id="WP_131839530.1">
    <property type="nucleotide sequence ID" value="NZ_SLWB01000009.1"/>
</dbReference>
<comment type="cofactor">
    <cofactor evidence="6">
        <name>Zn(2+)</name>
        <dbReference type="ChEBI" id="CHEBI:29105"/>
    </cofactor>
    <text evidence="6">Binds 1 zinc ion.</text>
</comment>
<dbReference type="PANTHER" id="PTHR11804:SF84">
    <property type="entry name" value="SACCHAROLYSIN"/>
    <property type="match status" value="1"/>
</dbReference>
<dbReference type="InterPro" id="IPR001567">
    <property type="entry name" value="Pept_M3A_M3B_dom"/>
</dbReference>
<evidence type="ECO:0000256" key="3">
    <source>
        <dbReference type="ARBA" id="ARBA00022801"/>
    </source>
</evidence>
<dbReference type="OrthoDB" id="9762795at2"/>
<feature type="chain" id="PRO_5020913213" description="Oligopeptidase F" evidence="7">
    <location>
        <begin position="25"/>
        <end position="628"/>
    </location>
</feature>
<evidence type="ECO:0000256" key="4">
    <source>
        <dbReference type="ARBA" id="ARBA00022833"/>
    </source>
</evidence>
<dbReference type="InterPro" id="IPR045090">
    <property type="entry name" value="Pept_M3A_M3B"/>
</dbReference>
<dbReference type="GO" id="GO:0006518">
    <property type="term" value="P:peptide metabolic process"/>
    <property type="evidence" value="ECO:0007669"/>
    <property type="project" value="TreeGrafter"/>
</dbReference>
<sequence>MKKMLLSAFALALICNVSFGQATAKVDPKDPAYSWDFTHIYPSWDVWQQELKAYSELTPKFLEYKGKISKDPKALLDYIKLSEKAGQIGSKLFWYVRLQGDVDGKNPIYRAKQQELQTVSIEMSKNSTWYSSELATIPQETCNKWMSEMPELAIYKHDFDDFYRERAHILDEKTQNILNEYSRSLGAPLRIYNSLAIADIEFPKVTLSTGEVVTASPAVASRIYATSNNQEDRLKVANANREYYYKNRNTFADIYLTKMQNSVAGSKLSNYPSCLEATLSGNDIPKDVYLTLLKVAQSNVAPLQKYWDLRKRALGLTKYYGSDAAAELVNFSRTYKWDEGVSIVSNALQFMGKEYYDSFKQMLGPGRIDVYEKPGKQTGAYNLALYGVHPYVLMNWNETRDNVFTLAHELGHSVHGILSHKYQPYTYSGSNSMVAEVASTFNECVLLDYMLAQAKDPNEKIALLVQAIDNVAGTFYRQVQFADFEYTMHTMVEQNKPLNADIMAKVYGEIDAKYNGPGVEQPENLKYSWPRVMHFFNYNFYVYNYAVSFTASNALYSNITKAKSKKEADAAKERYLNLLKSGGSDYPINLLKKAGIDMTKEESYLTVTSRMQQLVDQLEKELKAIGKI</sequence>
<dbReference type="InterPro" id="IPR013647">
    <property type="entry name" value="OligopepF_N_dom"/>
</dbReference>
<dbReference type="GO" id="GO:0046872">
    <property type="term" value="F:metal ion binding"/>
    <property type="evidence" value="ECO:0007669"/>
    <property type="project" value="UniProtKB-UniRule"/>
</dbReference>
<dbReference type="CDD" id="cd09608">
    <property type="entry name" value="M3B_PepF"/>
    <property type="match status" value="1"/>
</dbReference>
<dbReference type="GO" id="GO:0004222">
    <property type="term" value="F:metalloendopeptidase activity"/>
    <property type="evidence" value="ECO:0007669"/>
    <property type="project" value="UniProtKB-UniRule"/>
</dbReference>
<dbReference type="Gene3D" id="1.20.140.70">
    <property type="entry name" value="Oligopeptidase f, N-terminal domain"/>
    <property type="match status" value="1"/>
</dbReference>
<evidence type="ECO:0000256" key="7">
    <source>
        <dbReference type="SAM" id="SignalP"/>
    </source>
</evidence>
<dbReference type="NCBIfam" id="TIGR00181">
    <property type="entry name" value="pepF"/>
    <property type="match status" value="1"/>
</dbReference>